<organism evidence="2 3">
    <name type="scientific">Grus japonensis</name>
    <name type="common">Japanese crane</name>
    <name type="synonym">Red-crowned crane</name>
    <dbReference type="NCBI Taxonomy" id="30415"/>
    <lineage>
        <taxon>Eukaryota</taxon>
        <taxon>Metazoa</taxon>
        <taxon>Chordata</taxon>
        <taxon>Craniata</taxon>
        <taxon>Vertebrata</taxon>
        <taxon>Euteleostomi</taxon>
        <taxon>Archelosauria</taxon>
        <taxon>Archosauria</taxon>
        <taxon>Dinosauria</taxon>
        <taxon>Saurischia</taxon>
        <taxon>Theropoda</taxon>
        <taxon>Coelurosauria</taxon>
        <taxon>Aves</taxon>
        <taxon>Neognathae</taxon>
        <taxon>Neoaves</taxon>
        <taxon>Gruiformes</taxon>
        <taxon>Gruidae</taxon>
        <taxon>Grus</taxon>
    </lineage>
</organism>
<reference evidence="2 3" key="1">
    <citation type="submission" date="2024-06" db="EMBL/GenBank/DDBJ databases">
        <title>The draft genome of Grus japonensis, version 3.</title>
        <authorList>
            <person name="Nabeshima K."/>
            <person name="Suzuki S."/>
            <person name="Onuma M."/>
        </authorList>
    </citation>
    <scope>NUCLEOTIDE SEQUENCE [LARGE SCALE GENOMIC DNA]</scope>
    <source>
        <strain evidence="2 3">451A</strain>
    </source>
</reference>
<feature type="compositionally biased region" description="Gly residues" evidence="1">
    <location>
        <begin position="115"/>
        <end position="125"/>
    </location>
</feature>
<gene>
    <name evidence="2" type="ORF">GRJ2_000218800</name>
</gene>
<protein>
    <submittedName>
        <fullName evidence="2">Uncharacterized protein</fullName>
    </submittedName>
</protein>
<name>A0ABC9VVW5_GRUJA</name>
<accession>A0ABC9VVW5</accession>
<keyword evidence="3" id="KW-1185">Reference proteome</keyword>
<dbReference type="AlphaFoldDB" id="A0ABC9VVW5"/>
<evidence type="ECO:0000313" key="2">
    <source>
        <dbReference type="EMBL" id="GAB0177535.1"/>
    </source>
</evidence>
<dbReference type="Proteomes" id="UP001623348">
    <property type="component" value="Unassembled WGS sequence"/>
</dbReference>
<dbReference type="EMBL" id="BAAFJT010000001">
    <property type="protein sequence ID" value="GAB0177535.1"/>
    <property type="molecule type" value="Genomic_DNA"/>
</dbReference>
<proteinExistence type="predicted"/>
<sequence length="125" mass="13328">MSRAQGDMWRGLALREEVVLGPSSGQRHQDRVHDQAWSGDPAPSSNSKAADQGELQCLKDSASRQREQGPGTVPKPSNPPTIAREWPFGVATVPGAGLQHPLHARPSTDRCWGLRSGGVAGDKDA</sequence>
<evidence type="ECO:0000313" key="3">
    <source>
        <dbReference type="Proteomes" id="UP001623348"/>
    </source>
</evidence>
<comment type="caution">
    <text evidence="2">The sequence shown here is derived from an EMBL/GenBank/DDBJ whole genome shotgun (WGS) entry which is preliminary data.</text>
</comment>
<evidence type="ECO:0000256" key="1">
    <source>
        <dbReference type="SAM" id="MobiDB-lite"/>
    </source>
</evidence>
<feature type="region of interest" description="Disordered" evidence="1">
    <location>
        <begin position="20"/>
        <end position="125"/>
    </location>
</feature>